<keyword evidence="11 19" id="KW-0460">Magnesium</keyword>
<evidence type="ECO:0000256" key="1">
    <source>
        <dbReference type="ARBA" id="ARBA00001946"/>
    </source>
</evidence>
<comment type="pathway">
    <text evidence="3 19">Cofactor biosynthesis; adenosylcobalamin biosynthesis; adenosylcobalamin from cob(II)yrinate a,c-diamide: step 7/7.</text>
</comment>
<evidence type="ECO:0000256" key="12">
    <source>
        <dbReference type="ARBA" id="ARBA00022989"/>
    </source>
</evidence>
<evidence type="ECO:0000313" key="20">
    <source>
        <dbReference type="EMBL" id="GAA4471701.1"/>
    </source>
</evidence>
<reference evidence="21" key="1">
    <citation type="journal article" date="2019" name="Int. J. Syst. Evol. Microbiol.">
        <title>The Global Catalogue of Microorganisms (GCM) 10K type strain sequencing project: providing services to taxonomists for standard genome sequencing and annotation.</title>
        <authorList>
            <consortium name="The Broad Institute Genomics Platform"/>
            <consortium name="The Broad Institute Genome Sequencing Center for Infectious Disease"/>
            <person name="Wu L."/>
            <person name="Ma J."/>
        </authorList>
    </citation>
    <scope>NUCLEOTIDE SEQUENCE [LARGE SCALE GENOMIC DNA]</scope>
    <source>
        <strain evidence="21">JCM 17759</strain>
    </source>
</reference>
<keyword evidence="13 19" id="KW-0472">Membrane</keyword>
<evidence type="ECO:0000256" key="14">
    <source>
        <dbReference type="ARBA" id="ARBA00025228"/>
    </source>
</evidence>
<dbReference type="Pfam" id="PF02654">
    <property type="entry name" value="CobS"/>
    <property type="match status" value="1"/>
</dbReference>
<dbReference type="PANTHER" id="PTHR34148:SF1">
    <property type="entry name" value="ADENOSYLCOBINAMIDE-GDP RIBAZOLETRANSFERASE"/>
    <property type="match status" value="1"/>
</dbReference>
<evidence type="ECO:0000256" key="19">
    <source>
        <dbReference type="HAMAP-Rule" id="MF_00719"/>
    </source>
</evidence>
<evidence type="ECO:0000256" key="16">
    <source>
        <dbReference type="ARBA" id="ARBA00032853"/>
    </source>
</evidence>
<evidence type="ECO:0000256" key="5">
    <source>
        <dbReference type="ARBA" id="ARBA00013200"/>
    </source>
</evidence>
<evidence type="ECO:0000313" key="21">
    <source>
        <dbReference type="Proteomes" id="UP001500840"/>
    </source>
</evidence>
<feature type="transmembrane region" description="Helical" evidence="19">
    <location>
        <begin position="126"/>
        <end position="149"/>
    </location>
</feature>
<evidence type="ECO:0000256" key="7">
    <source>
        <dbReference type="ARBA" id="ARBA00022475"/>
    </source>
</evidence>
<evidence type="ECO:0000256" key="9">
    <source>
        <dbReference type="ARBA" id="ARBA00022679"/>
    </source>
</evidence>
<keyword evidence="8 19" id="KW-0169">Cobalamin biosynthesis</keyword>
<gene>
    <name evidence="19 20" type="primary">cobS</name>
    <name evidence="20" type="ORF">GCM10023156_66710</name>
</gene>
<comment type="catalytic activity">
    <reaction evidence="17 19">
        <text>alpha-ribazole + adenosylcob(III)inamide-GDP = adenosylcob(III)alamin + GMP + H(+)</text>
        <dbReference type="Rhea" id="RHEA:16049"/>
        <dbReference type="ChEBI" id="CHEBI:10329"/>
        <dbReference type="ChEBI" id="CHEBI:15378"/>
        <dbReference type="ChEBI" id="CHEBI:18408"/>
        <dbReference type="ChEBI" id="CHEBI:58115"/>
        <dbReference type="ChEBI" id="CHEBI:60487"/>
        <dbReference type="EC" id="2.7.8.26"/>
    </reaction>
</comment>
<evidence type="ECO:0000256" key="2">
    <source>
        <dbReference type="ARBA" id="ARBA00004651"/>
    </source>
</evidence>
<keyword evidence="21" id="KW-1185">Reference proteome</keyword>
<keyword evidence="7 19" id="KW-1003">Cell membrane</keyword>
<feature type="transmembrane region" description="Helical" evidence="19">
    <location>
        <begin position="248"/>
        <end position="271"/>
    </location>
</feature>
<comment type="similarity">
    <text evidence="4 19">Belongs to the CobS family.</text>
</comment>
<evidence type="ECO:0000256" key="13">
    <source>
        <dbReference type="ARBA" id="ARBA00023136"/>
    </source>
</evidence>
<accession>A0ABP8NS95</accession>
<protein>
    <recommendedName>
        <fullName evidence="6 19">Adenosylcobinamide-GDP ribazoletransferase</fullName>
        <ecNumber evidence="5 19">2.7.8.26</ecNumber>
    </recommendedName>
    <alternativeName>
        <fullName evidence="16 19">Cobalamin synthase</fullName>
    </alternativeName>
    <alternativeName>
        <fullName evidence="15 19">Cobalamin-5'-phosphate synthase</fullName>
    </alternativeName>
</protein>
<evidence type="ECO:0000256" key="18">
    <source>
        <dbReference type="ARBA" id="ARBA00049504"/>
    </source>
</evidence>
<feature type="transmembrane region" description="Helical" evidence="19">
    <location>
        <begin position="218"/>
        <end position="236"/>
    </location>
</feature>
<evidence type="ECO:0000256" key="17">
    <source>
        <dbReference type="ARBA" id="ARBA00048623"/>
    </source>
</evidence>
<dbReference type="HAMAP" id="MF_00719">
    <property type="entry name" value="CobS"/>
    <property type="match status" value="1"/>
</dbReference>
<name>A0ABP8NS95_9BACT</name>
<comment type="cofactor">
    <cofactor evidence="1 19">
        <name>Mg(2+)</name>
        <dbReference type="ChEBI" id="CHEBI:18420"/>
    </cofactor>
</comment>
<comment type="function">
    <text evidence="14 19">Joins adenosylcobinamide-GDP and alpha-ribazole to generate adenosylcobalamin (Ado-cobalamin). Also synthesizes adenosylcobalamin 5'-phosphate from adenosylcobinamide-GDP and alpha-ribazole 5'-phosphate.</text>
</comment>
<dbReference type="EMBL" id="BAABGA010000120">
    <property type="protein sequence ID" value="GAA4471701.1"/>
    <property type="molecule type" value="Genomic_DNA"/>
</dbReference>
<dbReference type="Proteomes" id="UP001500840">
    <property type="component" value="Unassembled WGS sequence"/>
</dbReference>
<feature type="transmembrane region" description="Helical" evidence="19">
    <location>
        <begin position="51"/>
        <end position="70"/>
    </location>
</feature>
<evidence type="ECO:0000256" key="8">
    <source>
        <dbReference type="ARBA" id="ARBA00022573"/>
    </source>
</evidence>
<evidence type="ECO:0000256" key="3">
    <source>
        <dbReference type="ARBA" id="ARBA00004663"/>
    </source>
</evidence>
<evidence type="ECO:0000256" key="6">
    <source>
        <dbReference type="ARBA" id="ARBA00015850"/>
    </source>
</evidence>
<keyword evidence="12 19" id="KW-1133">Transmembrane helix</keyword>
<keyword evidence="9 19" id="KW-0808">Transferase</keyword>
<organism evidence="20 21">
    <name type="scientific">Novipirellula rosea</name>
    <dbReference type="NCBI Taxonomy" id="1031540"/>
    <lineage>
        <taxon>Bacteria</taxon>
        <taxon>Pseudomonadati</taxon>
        <taxon>Planctomycetota</taxon>
        <taxon>Planctomycetia</taxon>
        <taxon>Pirellulales</taxon>
        <taxon>Pirellulaceae</taxon>
        <taxon>Novipirellula</taxon>
    </lineage>
</organism>
<evidence type="ECO:0000256" key="11">
    <source>
        <dbReference type="ARBA" id="ARBA00022842"/>
    </source>
</evidence>
<comment type="subcellular location">
    <subcellularLocation>
        <location evidence="2 19">Cell membrane</location>
        <topology evidence="2 19">Multi-pass membrane protein</topology>
    </subcellularLocation>
</comment>
<dbReference type="EC" id="2.7.8.26" evidence="5 19"/>
<proteinExistence type="inferred from homology"/>
<feature type="transmembrane region" description="Helical" evidence="19">
    <location>
        <begin position="155"/>
        <end position="176"/>
    </location>
</feature>
<dbReference type="InterPro" id="IPR003805">
    <property type="entry name" value="CobS"/>
</dbReference>
<comment type="caution">
    <text evidence="20">The sequence shown here is derived from an EMBL/GenBank/DDBJ whole genome shotgun (WGS) entry which is preliminary data.</text>
</comment>
<dbReference type="RefSeq" id="WP_345327967.1">
    <property type="nucleotide sequence ID" value="NZ_BAABGA010000120.1"/>
</dbReference>
<evidence type="ECO:0000256" key="4">
    <source>
        <dbReference type="ARBA" id="ARBA00010561"/>
    </source>
</evidence>
<comment type="catalytic activity">
    <reaction evidence="18 19">
        <text>alpha-ribazole 5'-phosphate + adenosylcob(III)inamide-GDP = adenosylcob(III)alamin 5'-phosphate + GMP + H(+)</text>
        <dbReference type="Rhea" id="RHEA:23560"/>
        <dbReference type="ChEBI" id="CHEBI:15378"/>
        <dbReference type="ChEBI" id="CHEBI:57918"/>
        <dbReference type="ChEBI" id="CHEBI:58115"/>
        <dbReference type="ChEBI" id="CHEBI:60487"/>
        <dbReference type="ChEBI" id="CHEBI:60493"/>
        <dbReference type="EC" id="2.7.8.26"/>
    </reaction>
</comment>
<evidence type="ECO:0000256" key="10">
    <source>
        <dbReference type="ARBA" id="ARBA00022692"/>
    </source>
</evidence>
<evidence type="ECO:0000256" key="15">
    <source>
        <dbReference type="ARBA" id="ARBA00032605"/>
    </source>
</evidence>
<dbReference type="PANTHER" id="PTHR34148">
    <property type="entry name" value="ADENOSYLCOBINAMIDE-GDP RIBAZOLETRANSFERASE"/>
    <property type="match status" value="1"/>
</dbReference>
<keyword evidence="10 19" id="KW-0812">Transmembrane</keyword>
<sequence length="274" mass="29364">MSNLETTIADDDATSWWRDFCTAVQFLTRIPIPHDGDATPESYTHSLRRSVLFFPLVGGLIGLATAAVALTTSIGFSPLVCGFLAIGMEALLTGAFHEDALADTCDALGGGWTREQVLEIMKDSRLGTYGTLGLVVGVGVRVAATATLLSAGWMWAMASIVAASTLARIAIIGMMISTPPITSRQSQAKDISGMQTTRTLIVSTLMTMPLWVGWFWLSPMTACGSTLAAFIMLLWFRHKILSRVQGTTGDLLGCSAFLVQLVILMGSTWSIRHG</sequence>